<evidence type="ECO:0000256" key="1">
    <source>
        <dbReference type="SAM" id="Phobius"/>
    </source>
</evidence>
<evidence type="ECO:0000313" key="2">
    <source>
        <dbReference type="EMBL" id="OLF08206.1"/>
    </source>
</evidence>
<proteinExistence type="predicted"/>
<keyword evidence="3" id="KW-1185">Reference proteome</keyword>
<dbReference type="AlphaFoldDB" id="A0A7Z1AW65"/>
<protein>
    <submittedName>
        <fullName evidence="2">Uncharacterized protein</fullName>
    </submittedName>
</protein>
<keyword evidence="1" id="KW-0812">Transmembrane</keyword>
<name>A0A7Z1AW65_9PSEU</name>
<feature type="transmembrane region" description="Helical" evidence="1">
    <location>
        <begin position="104"/>
        <end position="124"/>
    </location>
</feature>
<keyword evidence="1" id="KW-0472">Membrane</keyword>
<reference evidence="2 3" key="1">
    <citation type="submission" date="2016-12" db="EMBL/GenBank/DDBJ databases">
        <title>The draft genome sequence of Actinophytocola xinjiangensis.</title>
        <authorList>
            <person name="Wang W."/>
            <person name="Yuan L."/>
        </authorList>
    </citation>
    <scope>NUCLEOTIDE SEQUENCE [LARGE SCALE GENOMIC DNA]</scope>
    <source>
        <strain evidence="2 3">CGMCC 4.4663</strain>
    </source>
</reference>
<feature type="transmembrane region" description="Helical" evidence="1">
    <location>
        <begin position="130"/>
        <end position="148"/>
    </location>
</feature>
<dbReference type="Proteomes" id="UP000185696">
    <property type="component" value="Unassembled WGS sequence"/>
</dbReference>
<evidence type="ECO:0000313" key="3">
    <source>
        <dbReference type="Proteomes" id="UP000185696"/>
    </source>
</evidence>
<sequence>MLVGQDRAAAAVADLENLVADRPADPVLRYYLASTWFSVAEQCRARTDDDTLVITSEQQLLICEQAAERILSLRTGDDELDRGADHLLREVALGRRWTWAPEGIAVSLAILTVALGLITVVAGGLTANPLLVVVGILAGAGLLFAIVFRFRRQTWRRRADEMAEQITRPGV</sequence>
<organism evidence="2 3">
    <name type="scientific">Actinophytocola xinjiangensis</name>
    <dbReference type="NCBI Taxonomy" id="485602"/>
    <lineage>
        <taxon>Bacteria</taxon>
        <taxon>Bacillati</taxon>
        <taxon>Actinomycetota</taxon>
        <taxon>Actinomycetes</taxon>
        <taxon>Pseudonocardiales</taxon>
        <taxon>Pseudonocardiaceae</taxon>
    </lineage>
</organism>
<comment type="caution">
    <text evidence="2">The sequence shown here is derived from an EMBL/GenBank/DDBJ whole genome shotgun (WGS) entry which is preliminary data.</text>
</comment>
<accession>A0A7Z1AW65</accession>
<dbReference type="EMBL" id="MSIF01000013">
    <property type="protein sequence ID" value="OLF08206.1"/>
    <property type="molecule type" value="Genomic_DNA"/>
</dbReference>
<keyword evidence="1" id="KW-1133">Transmembrane helix</keyword>
<gene>
    <name evidence="2" type="ORF">BLA60_24785</name>
</gene>